<proteinExistence type="predicted"/>
<dbReference type="Gene3D" id="1.20.120.1090">
    <property type="match status" value="1"/>
</dbReference>
<gene>
    <name evidence="2" type="ORF">SAMN04487783_2238</name>
</gene>
<dbReference type="InterPro" id="IPR024266">
    <property type="entry name" value="DUF3806"/>
</dbReference>
<reference evidence="2 3" key="1">
    <citation type="submission" date="2016-10" db="EMBL/GenBank/DDBJ databases">
        <authorList>
            <person name="Varghese N."/>
            <person name="Submissions S."/>
        </authorList>
    </citation>
    <scope>NUCLEOTIDE SEQUENCE [LARGE SCALE GENOMIC DNA]</scope>
    <source>
        <strain evidence="2 3">IAM 15147</strain>
    </source>
</reference>
<dbReference type="AlphaFoldDB" id="A0AA94HP08"/>
<name>A0AA94HP08_9MICO</name>
<dbReference type="EMBL" id="FOZN01000003">
    <property type="protein sequence ID" value="SFS16219.1"/>
    <property type="molecule type" value="Genomic_DNA"/>
</dbReference>
<accession>A0AA94HP08</accession>
<organism evidence="2 3">
    <name type="scientific">Agrococcus baldri</name>
    <dbReference type="NCBI Taxonomy" id="153730"/>
    <lineage>
        <taxon>Bacteria</taxon>
        <taxon>Bacillati</taxon>
        <taxon>Actinomycetota</taxon>
        <taxon>Actinomycetes</taxon>
        <taxon>Micrococcales</taxon>
        <taxon>Microbacteriaceae</taxon>
        <taxon>Agrococcus</taxon>
    </lineage>
</organism>
<evidence type="ECO:0000313" key="3">
    <source>
        <dbReference type="Proteomes" id="UP000198506"/>
    </source>
</evidence>
<sequence>MDQIIEALNQEDSSDVEAKRDWVRNHYEPQALHKYDTVEGKLAVVDAILSNGWVNPEDTLKLQCLGIAFGDALAQHLGLDWVAVEDEYGRDPALRLEGTSVLVFPMTSISKRIEQGESVDVYDLFNGACATINDSAQHSA</sequence>
<comment type="caution">
    <text evidence="2">The sequence shown here is derived from an EMBL/GenBank/DDBJ whole genome shotgun (WGS) entry which is preliminary data.</text>
</comment>
<dbReference type="RefSeq" id="WP_092918797.1">
    <property type="nucleotide sequence ID" value="NZ_FOZN01000003.1"/>
</dbReference>
<dbReference type="Proteomes" id="UP000198506">
    <property type="component" value="Unassembled WGS sequence"/>
</dbReference>
<keyword evidence="3" id="KW-1185">Reference proteome</keyword>
<feature type="domain" description="DUF3806" evidence="1">
    <location>
        <begin position="42"/>
        <end position="124"/>
    </location>
</feature>
<dbReference type="Pfam" id="PF12713">
    <property type="entry name" value="DUF3806"/>
    <property type="match status" value="1"/>
</dbReference>
<evidence type="ECO:0000259" key="1">
    <source>
        <dbReference type="Pfam" id="PF12713"/>
    </source>
</evidence>
<evidence type="ECO:0000313" key="2">
    <source>
        <dbReference type="EMBL" id="SFS16219.1"/>
    </source>
</evidence>
<protein>
    <recommendedName>
        <fullName evidence="1">DUF3806 domain-containing protein</fullName>
    </recommendedName>
</protein>